<gene>
    <name evidence="1" type="ORF">ACFP3T_13215</name>
</gene>
<proteinExistence type="predicted"/>
<comment type="caution">
    <text evidence="1">The sequence shown here is derived from an EMBL/GenBank/DDBJ whole genome shotgun (WGS) entry which is preliminary data.</text>
</comment>
<keyword evidence="2" id="KW-1185">Reference proteome</keyword>
<reference evidence="2" key="1">
    <citation type="journal article" date="2019" name="Int. J. Syst. Evol. Microbiol.">
        <title>The Global Catalogue of Microorganisms (GCM) 10K type strain sequencing project: providing services to taxonomists for standard genome sequencing and annotation.</title>
        <authorList>
            <consortium name="The Broad Institute Genomics Platform"/>
            <consortium name="The Broad Institute Genome Sequencing Center for Infectious Disease"/>
            <person name="Wu L."/>
            <person name="Ma J."/>
        </authorList>
    </citation>
    <scope>NUCLEOTIDE SEQUENCE [LARGE SCALE GENOMIC DNA]</scope>
    <source>
        <strain evidence="2">CCM 8932</strain>
    </source>
</reference>
<evidence type="ECO:0000313" key="2">
    <source>
        <dbReference type="Proteomes" id="UP001596253"/>
    </source>
</evidence>
<dbReference type="Proteomes" id="UP001596253">
    <property type="component" value="Unassembled WGS sequence"/>
</dbReference>
<dbReference type="EMBL" id="JBHSSD010000055">
    <property type="protein sequence ID" value="MFC6165624.1"/>
    <property type="molecule type" value="Genomic_DNA"/>
</dbReference>
<name>A0ABW1R8X4_9LACO</name>
<dbReference type="RefSeq" id="WP_137640246.1">
    <property type="nucleotide sequence ID" value="NZ_BJDK01000016.1"/>
</dbReference>
<organism evidence="1 2">
    <name type="scientific">Lactiplantibacillus dongliensis</name>
    <dbReference type="NCBI Taxonomy" id="2559919"/>
    <lineage>
        <taxon>Bacteria</taxon>
        <taxon>Bacillati</taxon>
        <taxon>Bacillota</taxon>
        <taxon>Bacilli</taxon>
        <taxon>Lactobacillales</taxon>
        <taxon>Lactobacillaceae</taxon>
        <taxon>Lactiplantibacillus</taxon>
    </lineage>
</organism>
<accession>A0ABW1R8X4</accession>
<protein>
    <submittedName>
        <fullName evidence="1">Uncharacterized protein</fullName>
    </submittedName>
</protein>
<evidence type="ECO:0000313" key="1">
    <source>
        <dbReference type="EMBL" id="MFC6165624.1"/>
    </source>
</evidence>
<sequence>MNHLNNEPKLSQAMTKLAADTLTNRLIWQPTNNLQEQAIFSRLKKRHASVLIDDLVRSYYSASSEQGISLTLTTNQAILAFHHQADFSLITSYVIDQADFYRIENAIQKQSDAADNALDYFLNN</sequence>